<evidence type="ECO:0000313" key="2">
    <source>
        <dbReference type="Proteomes" id="UP000183952"/>
    </source>
</evidence>
<dbReference type="NCBIfam" id="TIGR01911">
    <property type="entry name" value="HesB_rel_seleno"/>
    <property type="match status" value="1"/>
</dbReference>
<reference evidence="1 2" key="1">
    <citation type="submission" date="2016-11" db="EMBL/GenBank/DDBJ databases">
        <authorList>
            <person name="Jaros S."/>
            <person name="Januszkiewicz K."/>
            <person name="Wedrychowicz H."/>
        </authorList>
    </citation>
    <scope>NUCLEOTIDE SEQUENCE [LARGE SCALE GENOMIC DNA]</scope>
    <source>
        <strain evidence="1 2">DSM 3090</strain>
    </source>
</reference>
<dbReference type="STRING" id="1121331.SAMN02745248_02328"/>
<dbReference type="RefSeq" id="WP_072904249.1">
    <property type="nucleotide sequence ID" value="NZ_FRAD01000023.1"/>
</dbReference>
<keyword evidence="2" id="KW-1185">Reference proteome</keyword>
<dbReference type="EMBL" id="FRAD01000023">
    <property type="protein sequence ID" value="SHK33616.1"/>
    <property type="molecule type" value="Genomic_DNA"/>
</dbReference>
<evidence type="ECO:0000313" key="1">
    <source>
        <dbReference type="EMBL" id="SHK33616.1"/>
    </source>
</evidence>
<sequence>MAFVNISDGAYKEFQQVLIDNNIETKVVRIVISGMGCSGPAFGLVLDEQKENDNAVVVNDTTFLVDKDINEEFGELTIKSGEENGYGGLSIEPEIAPEGGCCGNCSHCH</sequence>
<organism evidence="1 2">
    <name type="scientific">Hathewaya proteolytica DSM 3090</name>
    <dbReference type="NCBI Taxonomy" id="1121331"/>
    <lineage>
        <taxon>Bacteria</taxon>
        <taxon>Bacillati</taxon>
        <taxon>Bacillota</taxon>
        <taxon>Clostridia</taxon>
        <taxon>Eubacteriales</taxon>
        <taxon>Clostridiaceae</taxon>
        <taxon>Hathewaya</taxon>
    </lineage>
</organism>
<accession>A0A1M6RMF5</accession>
<dbReference type="OrthoDB" id="2355011at2"/>
<name>A0A1M6RMF5_9CLOT</name>
<dbReference type="Gene3D" id="2.60.300.12">
    <property type="entry name" value="HesB-like domain"/>
    <property type="match status" value="1"/>
</dbReference>
<dbReference type="InterPro" id="IPR010965">
    <property type="entry name" value="HesB-rel_seleno"/>
</dbReference>
<dbReference type="InterPro" id="IPR035903">
    <property type="entry name" value="HesB-like_dom_sf"/>
</dbReference>
<gene>
    <name evidence="1" type="ORF">SAMN02745248_02328</name>
</gene>
<dbReference type="AlphaFoldDB" id="A0A1M6RMF5"/>
<protein>
    <submittedName>
        <fullName evidence="1">HesB-like selenoprotein</fullName>
    </submittedName>
</protein>
<dbReference type="SUPFAM" id="SSF89360">
    <property type="entry name" value="HesB-like domain"/>
    <property type="match status" value="1"/>
</dbReference>
<dbReference type="Proteomes" id="UP000183952">
    <property type="component" value="Unassembled WGS sequence"/>
</dbReference>
<proteinExistence type="predicted"/>